<dbReference type="Proteomes" id="UP001408789">
    <property type="component" value="Unassembled WGS sequence"/>
</dbReference>
<sequence length="219" mass="23361">MMLWYWSTVFLISIHGYQAQQTYNRQLDCNKNSTTASGYTCNGAAASCLSYLTFRSQPPLYNTTSSIAALLNSTQTLTTSPPSTTSPPTPPTQSSSFRSVTARAPANGTSTTRITFSKNAYKNIRDFSVGDDVTVPIRCACPTASQRAAGVRVFFDANELTASDYIVPFTPILIPVTTTPTRINVSVAQVIPVAPPPPPPVVPVAPPPPSPVDSVCIIS</sequence>
<reference evidence="3 4" key="1">
    <citation type="submission" date="2024-04" db="EMBL/GenBank/DDBJ databases">
        <title>The reference genome of an endangered Asteraceae, Deinandra increscens subsp. villosa, native to the Central Coast of California.</title>
        <authorList>
            <person name="Guilliams M."/>
            <person name="Hasenstab-Lehman K."/>
            <person name="Meyer R."/>
            <person name="Mcevoy S."/>
        </authorList>
    </citation>
    <scope>NUCLEOTIDE SEQUENCE [LARGE SCALE GENOMIC DNA]</scope>
    <source>
        <tissue evidence="3">Leaf</tissue>
    </source>
</reference>
<comment type="caution">
    <text evidence="3">The sequence shown here is derived from an EMBL/GenBank/DDBJ whole genome shotgun (WGS) entry which is preliminary data.</text>
</comment>
<dbReference type="PANTHER" id="PTHR45927">
    <property type="entry name" value="LYSM-DOMAIN RECEPTOR-LIKE KINASE-RELATED"/>
    <property type="match status" value="1"/>
</dbReference>
<dbReference type="AlphaFoldDB" id="A0AAP0GH00"/>
<evidence type="ECO:0000313" key="3">
    <source>
        <dbReference type="EMBL" id="KAK9047850.1"/>
    </source>
</evidence>
<keyword evidence="4" id="KW-1185">Reference proteome</keyword>
<evidence type="ECO:0000256" key="1">
    <source>
        <dbReference type="SAM" id="MobiDB-lite"/>
    </source>
</evidence>
<evidence type="ECO:0000313" key="4">
    <source>
        <dbReference type="Proteomes" id="UP001408789"/>
    </source>
</evidence>
<feature type="chain" id="PRO_5042988244" evidence="2">
    <location>
        <begin position="20"/>
        <end position="219"/>
    </location>
</feature>
<name>A0AAP0GH00_9ASTR</name>
<feature type="region of interest" description="Disordered" evidence="1">
    <location>
        <begin position="76"/>
        <end position="108"/>
    </location>
</feature>
<proteinExistence type="predicted"/>
<gene>
    <name evidence="3" type="ORF">SSX86_033188</name>
</gene>
<protein>
    <submittedName>
        <fullName evidence="3">Uncharacterized protein</fullName>
    </submittedName>
</protein>
<organism evidence="3 4">
    <name type="scientific">Deinandra increscens subsp. villosa</name>
    <dbReference type="NCBI Taxonomy" id="3103831"/>
    <lineage>
        <taxon>Eukaryota</taxon>
        <taxon>Viridiplantae</taxon>
        <taxon>Streptophyta</taxon>
        <taxon>Embryophyta</taxon>
        <taxon>Tracheophyta</taxon>
        <taxon>Spermatophyta</taxon>
        <taxon>Magnoliopsida</taxon>
        <taxon>eudicotyledons</taxon>
        <taxon>Gunneridae</taxon>
        <taxon>Pentapetalae</taxon>
        <taxon>asterids</taxon>
        <taxon>campanulids</taxon>
        <taxon>Asterales</taxon>
        <taxon>Asteraceae</taxon>
        <taxon>Asteroideae</taxon>
        <taxon>Heliantheae alliance</taxon>
        <taxon>Madieae</taxon>
        <taxon>Madiinae</taxon>
        <taxon>Deinandra</taxon>
    </lineage>
</organism>
<keyword evidence="2" id="KW-0732">Signal</keyword>
<evidence type="ECO:0000256" key="2">
    <source>
        <dbReference type="SAM" id="SignalP"/>
    </source>
</evidence>
<dbReference type="EMBL" id="JBCNJP010022373">
    <property type="protein sequence ID" value="KAK9047850.1"/>
    <property type="molecule type" value="Genomic_DNA"/>
</dbReference>
<dbReference type="PANTHER" id="PTHR45927:SF6">
    <property type="entry name" value="PROTEIN LYK5"/>
    <property type="match status" value="1"/>
</dbReference>
<accession>A0AAP0GH00</accession>
<feature type="signal peptide" evidence="2">
    <location>
        <begin position="1"/>
        <end position="19"/>
    </location>
</feature>
<dbReference type="InterPro" id="IPR052611">
    <property type="entry name" value="Plant_RLK_LysM"/>
</dbReference>